<feature type="region of interest" description="Disordered" evidence="1">
    <location>
        <begin position="23"/>
        <end position="74"/>
    </location>
</feature>
<feature type="region of interest" description="Disordered" evidence="1">
    <location>
        <begin position="107"/>
        <end position="132"/>
    </location>
</feature>
<reference evidence="2" key="1">
    <citation type="submission" date="2014-12" db="EMBL/GenBank/DDBJ databases">
        <title>Insight into the proteome of Arion vulgaris.</title>
        <authorList>
            <person name="Aradska J."/>
            <person name="Bulat T."/>
            <person name="Smidak R."/>
            <person name="Sarate P."/>
            <person name="Gangsoo J."/>
            <person name="Sialana F."/>
            <person name="Bilban M."/>
            <person name="Lubec G."/>
        </authorList>
    </citation>
    <scope>NUCLEOTIDE SEQUENCE</scope>
    <source>
        <tissue evidence="2">Skin</tissue>
    </source>
</reference>
<accession>A0A0B6YHA0</accession>
<sequence length="173" mass="19975">QQQQQQQFFGNHPFANQQVFFQNQEPQMQEFNNNQQVPFNNGPQQAGIFTPQQQPQQTLNQGKVDESPQQLDTSKMIQFPQAPNQQFQQEQPSDAVWNKQIVASQPDTIFQSNEFPTSNKEDTKTQVEDTKDSEVVPVKLSVLNDEPSETVHNDFPQFQHKFFQVDDPVVTPQ</sequence>
<feature type="compositionally biased region" description="Basic and acidic residues" evidence="1">
    <location>
        <begin position="119"/>
        <end position="132"/>
    </location>
</feature>
<feature type="compositionally biased region" description="Polar residues" evidence="1">
    <location>
        <begin position="107"/>
        <end position="118"/>
    </location>
</feature>
<organism evidence="2">
    <name type="scientific">Arion vulgaris</name>
    <dbReference type="NCBI Taxonomy" id="1028688"/>
    <lineage>
        <taxon>Eukaryota</taxon>
        <taxon>Metazoa</taxon>
        <taxon>Spiralia</taxon>
        <taxon>Lophotrochozoa</taxon>
        <taxon>Mollusca</taxon>
        <taxon>Gastropoda</taxon>
        <taxon>Heterobranchia</taxon>
        <taxon>Euthyneura</taxon>
        <taxon>Panpulmonata</taxon>
        <taxon>Eupulmonata</taxon>
        <taxon>Stylommatophora</taxon>
        <taxon>Helicina</taxon>
        <taxon>Arionoidea</taxon>
        <taxon>Arionidae</taxon>
        <taxon>Arion</taxon>
    </lineage>
</organism>
<feature type="compositionally biased region" description="Low complexity" evidence="1">
    <location>
        <begin position="43"/>
        <end position="61"/>
    </location>
</feature>
<evidence type="ECO:0000313" key="2">
    <source>
        <dbReference type="EMBL" id="CEK55557.1"/>
    </source>
</evidence>
<feature type="compositionally biased region" description="Polar residues" evidence="1">
    <location>
        <begin position="23"/>
        <end position="42"/>
    </location>
</feature>
<dbReference type="AlphaFoldDB" id="A0A0B6YHA0"/>
<feature type="non-terminal residue" evidence="2">
    <location>
        <position position="1"/>
    </location>
</feature>
<evidence type="ECO:0000256" key="1">
    <source>
        <dbReference type="SAM" id="MobiDB-lite"/>
    </source>
</evidence>
<dbReference type="EMBL" id="HACG01008692">
    <property type="protein sequence ID" value="CEK55557.1"/>
    <property type="molecule type" value="Transcribed_RNA"/>
</dbReference>
<name>A0A0B6YHA0_9EUPU</name>
<gene>
    <name evidence="2" type="primary">ORF25491</name>
</gene>
<proteinExistence type="predicted"/>
<protein>
    <submittedName>
        <fullName evidence="2">Uncharacterized protein</fullName>
    </submittedName>
</protein>